<dbReference type="EMBL" id="CACRTB010000007">
    <property type="protein sequence ID" value="VYT01019.1"/>
    <property type="molecule type" value="Genomic_DNA"/>
</dbReference>
<keyword evidence="1" id="KW-0175">Coiled coil</keyword>
<protein>
    <recommendedName>
        <fullName evidence="3">Transposase</fullName>
    </recommendedName>
</protein>
<name>A0A6N2T893_9BACE</name>
<evidence type="ECO:0000313" key="2">
    <source>
        <dbReference type="EMBL" id="VYT01019.1"/>
    </source>
</evidence>
<dbReference type="RefSeq" id="WP_161990780.1">
    <property type="nucleotide sequence ID" value="NZ_JADNNW010000001.1"/>
</dbReference>
<organism evidence="2">
    <name type="scientific">Bacteroides caccae</name>
    <dbReference type="NCBI Taxonomy" id="47678"/>
    <lineage>
        <taxon>Bacteria</taxon>
        <taxon>Pseudomonadati</taxon>
        <taxon>Bacteroidota</taxon>
        <taxon>Bacteroidia</taxon>
        <taxon>Bacteroidales</taxon>
        <taxon>Bacteroidaceae</taxon>
        <taxon>Bacteroides</taxon>
    </lineage>
</organism>
<evidence type="ECO:0008006" key="3">
    <source>
        <dbReference type="Google" id="ProtNLM"/>
    </source>
</evidence>
<feature type="coiled-coil region" evidence="1">
    <location>
        <begin position="4"/>
        <end position="38"/>
    </location>
</feature>
<gene>
    <name evidence="2" type="ORF">BCLFYP20_01935</name>
</gene>
<sequence length="51" mass="6187">MDLYEILLQRIVLLTDEYLQLKERVKELENETRIKNSTAPRIIKMRIEKAK</sequence>
<dbReference type="AlphaFoldDB" id="A0A6N2T893"/>
<accession>A0A6N2T893</accession>
<evidence type="ECO:0000256" key="1">
    <source>
        <dbReference type="SAM" id="Coils"/>
    </source>
</evidence>
<reference evidence="2" key="1">
    <citation type="submission" date="2019-11" db="EMBL/GenBank/DDBJ databases">
        <authorList>
            <person name="Feng L."/>
        </authorList>
    </citation>
    <scope>NUCLEOTIDE SEQUENCE</scope>
    <source>
        <strain evidence="2">BcaccaeLFYP20</strain>
    </source>
</reference>
<proteinExistence type="predicted"/>